<organism evidence="1 2">
    <name type="scientific">Pseudomonas fluorescens</name>
    <dbReference type="NCBI Taxonomy" id="294"/>
    <lineage>
        <taxon>Bacteria</taxon>
        <taxon>Pseudomonadati</taxon>
        <taxon>Pseudomonadota</taxon>
        <taxon>Gammaproteobacteria</taxon>
        <taxon>Pseudomonadales</taxon>
        <taxon>Pseudomonadaceae</taxon>
        <taxon>Pseudomonas</taxon>
    </lineage>
</organism>
<proteinExistence type="predicted"/>
<reference evidence="1 2" key="1">
    <citation type="submission" date="2019-09" db="EMBL/GenBank/DDBJ databases">
        <authorList>
            <person name="Chandra G."/>
            <person name="Truman W A."/>
        </authorList>
    </citation>
    <scope>NUCLEOTIDE SEQUENCE [LARGE SCALE GENOMIC DNA]</scope>
    <source>
        <strain evidence="1">PS655</strain>
    </source>
</reference>
<evidence type="ECO:0000313" key="2">
    <source>
        <dbReference type="Proteomes" id="UP000327167"/>
    </source>
</evidence>
<accession>A0A5E6Y2Z8</accession>
<gene>
    <name evidence="1" type="ORF">PS655_05868</name>
</gene>
<sequence>MRQNNLAVPQATLVVVPDTADESYRFYIWQVVTFTATLSIPGGVADGKIVVFENVGSQHDRFVLFGSPDKDATQLTDGSPWQVYARSNSLDCSVATATIRALYSSIALDADAPGIFIASLLDDKDVNGGNNYTVAEPNVRIEQIFDPYQLVPALSLDDTPSSSGGNYFVCSVYVSDSITGSALKDINFRLFSDYEHSFAGIKFYPDLNSDGKNFLTINYDENSMPSVDVLTNIDGVASVYVCAAKTSGTYAGVISGTCGVKTASVATFVIPDFKSVADPGLPAPQLPPSIVTIPSDDTIDSIACMIPAYPSNAIQDQIFVLCNRRVQLVGNSSFARAGTGAVSASFSKFGLHNETFEDDASIDNELTYIVLPLMQPAALASTRIFYAKGDPGPATRLHDGSEKAPTIVETLGHGVVINANTIAQGLTIRVPLGEQNPGILWDDVRYVVNVMLDVSGWMAGADDPMAVRIVSPRDREVSKLDIARGYVDIWFPRIGFWGFGQSVEGVMGYCDVQYTMTKIDSFSSPLPKILNRQIDSSTLPRSKILHCHIDTLPPSGLGSYFH</sequence>
<dbReference type="EMBL" id="CABVHJ010000033">
    <property type="protein sequence ID" value="VVN46441.1"/>
    <property type="molecule type" value="Genomic_DNA"/>
</dbReference>
<dbReference type="AlphaFoldDB" id="A0A5E6Y2Z8"/>
<dbReference type="RefSeq" id="WP_150652903.1">
    <property type="nucleotide sequence ID" value="NZ_CABVHJ010000033.1"/>
</dbReference>
<name>A0A5E6Y2Z8_PSEFL</name>
<protein>
    <submittedName>
        <fullName evidence="1">Uncharacterized protein</fullName>
    </submittedName>
</protein>
<dbReference type="Proteomes" id="UP000327167">
    <property type="component" value="Unassembled WGS sequence"/>
</dbReference>
<evidence type="ECO:0000313" key="1">
    <source>
        <dbReference type="EMBL" id="VVN46441.1"/>
    </source>
</evidence>